<keyword evidence="2" id="KW-1185">Reference proteome</keyword>
<dbReference type="InterPro" id="IPR003676">
    <property type="entry name" value="SAUR_fam"/>
</dbReference>
<name>A0A1U7ZE82_NELNU</name>
<dbReference type="PANTHER" id="PTHR31374:SF281">
    <property type="entry name" value="INDOLE-3-ACETIC ACID-INDUCED PROTEIN ARG7-LIKE"/>
    <property type="match status" value="1"/>
</dbReference>
<comment type="similarity">
    <text evidence="1">Belongs to the ARG7 family.</text>
</comment>
<reference evidence="3" key="1">
    <citation type="submission" date="2025-08" db="UniProtKB">
        <authorList>
            <consortium name="RefSeq"/>
        </authorList>
    </citation>
    <scope>IDENTIFICATION</scope>
</reference>
<evidence type="ECO:0000313" key="2">
    <source>
        <dbReference type="Proteomes" id="UP000189703"/>
    </source>
</evidence>
<dbReference type="KEGG" id="nnu:104593708"/>
<dbReference type="PANTHER" id="PTHR31374">
    <property type="entry name" value="AUXIN-INDUCED PROTEIN-LIKE-RELATED"/>
    <property type="match status" value="1"/>
</dbReference>
<accession>A0A1U7ZE82</accession>
<dbReference type="InParanoid" id="A0A1U7ZE82"/>
<evidence type="ECO:0000256" key="1">
    <source>
        <dbReference type="ARBA" id="ARBA00006974"/>
    </source>
</evidence>
<dbReference type="OrthoDB" id="1897212at2759"/>
<dbReference type="RefSeq" id="XP_010251972.1">
    <property type="nucleotide sequence ID" value="XM_010253670.1"/>
</dbReference>
<proteinExistence type="inferred from homology"/>
<dbReference type="eggNOG" id="ENOG502S6Y0">
    <property type="taxonomic scope" value="Eukaryota"/>
</dbReference>
<sequence length="139" mass="15908">MRRKQAEEERKRAPKGHFVVYVGSTRKRFIVPTSYLKNPSFQQLLEKAAEEYGFDNPMGIVLPCDESTFKHLTAFLAIGIVLWSSKVFSPLSAAETEAMALWEAMELVKQLNLRFVIFEGDALVIIRDVLGSFLRWNPQ</sequence>
<gene>
    <name evidence="3" type="primary">LOC104593708</name>
</gene>
<dbReference type="GeneID" id="104593708"/>
<dbReference type="GO" id="GO:0009733">
    <property type="term" value="P:response to auxin"/>
    <property type="evidence" value="ECO:0007669"/>
    <property type="project" value="InterPro"/>
</dbReference>
<dbReference type="AlphaFoldDB" id="A0A1U7ZE82"/>
<protein>
    <submittedName>
        <fullName evidence="3">Indole-3-acetic acid-induced protein ARG7-like</fullName>
    </submittedName>
</protein>
<organism evidence="2 3">
    <name type="scientific">Nelumbo nucifera</name>
    <name type="common">Sacred lotus</name>
    <dbReference type="NCBI Taxonomy" id="4432"/>
    <lineage>
        <taxon>Eukaryota</taxon>
        <taxon>Viridiplantae</taxon>
        <taxon>Streptophyta</taxon>
        <taxon>Embryophyta</taxon>
        <taxon>Tracheophyta</taxon>
        <taxon>Spermatophyta</taxon>
        <taxon>Magnoliopsida</taxon>
        <taxon>Proteales</taxon>
        <taxon>Nelumbonaceae</taxon>
        <taxon>Nelumbo</taxon>
    </lineage>
</organism>
<dbReference type="Pfam" id="PF02519">
    <property type="entry name" value="Auxin_inducible"/>
    <property type="match status" value="1"/>
</dbReference>
<dbReference type="Proteomes" id="UP000189703">
    <property type="component" value="Unplaced"/>
</dbReference>
<evidence type="ECO:0000313" key="3">
    <source>
        <dbReference type="RefSeq" id="XP_010251972.1"/>
    </source>
</evidence>